<accession>A0A833TK17</accession>
<evidence type="ECO:0000256" key="8">
    <source>
        <dbReference type="SAM" id="MobiDB-lite"/>
    </source>
</evidence>
<evidence type="ECO:0000256" key="4">
    <source>
        <dbReference type="ARBA" id="ARBA00022737"/>
    </source>
</evidence>
<sequence>MSPLKQKYKIGATSPEEEQEQSVATLSSHSTFPHQAPTAHPLRANPFIMPAKDCAESKAQHDAERSELEAKKKRLKTQSKHVESEDDETEEEDAPSTSDSDSDDHVDFSAITARLGRSASAHRRSVVSSFVPPPNELWTPPVYPKSTHDAESIRRSVRRNLLFAKIPEDTLQVLVDAMKYEAIDAGVDVVTQGDVAGDRFFILDSGTCDVLVNNRVVGEVSATSVRNYFGELALLYDSPRAATVCAKTPVECWSLDRVTFKRVLMATTMQQRALYLDFLDQVPIFSTLSSYEKMTVADALRVQFVGAGDVILTEGSRGDDFYIIADGEVKCTRGEEEVSARLGAGDFFGELALIHDDVRQATVTAMRKTKVLMLDRATFKRLLGPMQEHLRKRADLYELYMNTPRTQRTTDLLK</sequence>
<comment type="caution">
    <text evidence="10">The sequence shown here is derived from an EMBL/GenBank/DDBJ whole genome shotgun (WGS) entry which is preliminary data.</text>
</comment>
<feature type="compositionally biased region" description="Acidic residues" evidence="8">
    <location>
        <begin position="84"/>
        <end position="104"/>
    </location>
</feature>
<dbReference type="EMBL" id="JAACNO010002480">
    <property type="protein sequence ID" value="KAF4132886.1"/>
    <property type="molecule type" value="Genomic_DNA"/>
</dbReference>
<dbReference type="Proteomes" id="UP000704712">
    <property type="component" value="Unassembled WGS sequence"/>
</dbReference>
<dbReference type="SMART" id="SM00100">
    <property type="entry name" value="cNMP"/>
    <property type="match status" value="2"/>
</dbReference>
<dbReference type="InterPro" id="IPR050503">
    <property type="entry name" value="cAMP-dep_PK_reg_su-like"/>
</dbReference>
<feature type="binding site" evidence="7">
    <location>
        <position position="240"/>
    </location>
    <ligand>
        <name>3',5'-cyclic AMP</name>
        <dbReference type="ChEBI" id="CHEBI:58165"/>
        <label>1</label>
    </ligand>
</feature>
<feature type="region of interest" description="Disordered" evidence="8">
    <location>
        <begin position="1"/>
        <end position="105"/>
    </location>
</feature>
<dbReference type="InterPro" id="IPR014710">
    <property type="entry name" value="RmlC-like_jellyroll"/>
</dbReference>
<feature type="compositionally biased region" description="Basic and acidic residues" evidence="8">
    <location>
        <begin position="53"/>
        <end position="70"/>
    </location>
</feature>
<dbReference type="GO" id="GO:0005952">
    <property type="term" value="C:cAMP-dependent protein kinase complex"/>
    <property type="evidence" value="ECO:0007669"/>
    <property type="project" value="InterPro"/>
</dbReference>
<feature type="domain" description="Cyclic nucleotide-binding" evidence="9">
    <location>
        <begin position="162"/>
        <end position="281"/>
    </location>
</feature>
<feature type="domain" description="Cyclic nucleotide-binding" evidence="9">
    <location>
        <begin position="284"/>
        <end position="400"/>
    </location>
</feature>
<feature type="binding site" evidence="7">
    <location>
        <position position="350"/>
    </location>
    <ligand>
        <name>3',5'-cyclic AMP</name>
        <dbReference type="ChEBI" id="CHEBI:58165"/>
        <label>2</label>
    </ligand>
</feature>
<name>A0A833TK17_PHYIN</name>
<comment type="similarity">
    <text evidence="1">Belongs to the cAMP-dependent kinase regulatory chain family.</text>
</comment>
<dbReference type="InterPro" id="IPR018488">
    <property type="entry name" value="cNMP-bd_CS"/>
</dbReference>
<dbReference type="PROSITE" id="PS00889">
    <property type="entry name" value="CNMP_BINDING_2"/>
    <property type="match status" value="2"/>
</dbReference>
<feature type="compositionally biased region" description="Polar residues" evidence="8">
    <location>
        <begin position="21"/>
        <end position="33"/>
    </location>
</feature>
<dbReference type="FunFam" id="2.60.120.10:FF:000203">
    <property type="entry name" value="cAMP-dependent protein kinase regulatory subunit, putative"/>
    <property type="match status" value="1"/>
</dbReference>
<dbReference type="PIRSF" id="PIRSF000548">
    <property type="entry name" value="PK_regulatory"/>
    <property type="match status" value="1"/>
</dbReference>
<dbReference type="Gene3D" id="2.60.120.10">
    <property type="entry name" value="Jelly Rolls"/>
    <property type="match status" value="2"/>
</dbReference>
<evidence type="ECO:0000256" key="2">
    <source>
        <dbReference type="ARBA" id="ARBA00022553"/>
    </source>
</evidence>
<gene>
    <name evidence="10" type="ORF">GN244_ATG02907</name>
    <name evidence="11" type="ORF">GN958_ATG17930</name>
</gene>
<evidence type="ECO:0000256" key="5">
    <source>
        <dbReference type="ARBA" id="ARBA00022741"/>
    </source>
</evidence>
<evidence type="ECO:0000256" key="6">
    <source>
        <dbReference type="ARBA" id="ARBA00023149"/>
    </source>
</evidence>
<dbReference type="GO" id="GO:0034236">
    <property type="term" value="F:protein kinase A catalytic subunit binding"/>
    <property type="evidence" value="ECO:0007669"/>
    <property type="project" value="TreeGrafter"/>
</dbReference>
<evidence type="ECO:0000256" key="7">
    <source>
        <dbReference type="PIRSR" id="PIRSR000548-1"/>
    </source>
</evidence>
<keyword evidence="2" id="KW-0597">Phosphoprotein</keyword>
<evidence type="ECO:0000313" key="10">
    <source>
        <dbReference type="EMBL" id="KAF4044680.1"/>
    </source>
</evidence>
<dbReference type="AlphaFoldDB" id="A0A833TK17"/>
<keyword evidence="12" id="KW-1185">Reference proteome</keyword>
<proteinExistence type="inferred from homology"/>
<dbReference type="EMBL" id="WSZM01000062">
    <property type="protein sequence ID" value="KAF4044680.1"/>
    <property type="molecule type" value="Genomic_DNA"/>
</dbReference>
<evidence type="ECO:0000256" key="1">
    <source>
        <dbReference type="ARBA" id="ARBA00005753"/>
    </source>
</evidence>
<dbReference type="SUPFAM" id="SSF51206">
    <property type="entry name" value="cAMP-binding domain-like"/>
    <property type="match status" value="2"/>
</dbReference>
<dbReference type="PRINTS" id="PR00103">
    <property type="entry name" value="CAMPKINASE"/>
</dbReference>
<organism evidence="10 12">
    <name type="scientific">Phytophthora infestans</name>
    <name type="common">Potato late blight agent</name>
    <name type="synonym">Botrytis infestans</name>
    <dbReference type="NCBI Taxonomy" id="4787"/>
    <lineage>
        <taxon>Eukaryota</taxon>
        <taxon>Sar</taxon>
        <taxon>Stramenopiles</taxon>
        <taxon>Oomycota</taxon>
        <taxon>Peronosporomycetes</taxon>
        <taxon>Peronosporales</taxon>
        <taxon>Peronosporaceae</taxon>
        <taxon>Phytophthora</taxon>
    </lineage>
</organism>
<evidence type="ECO:0000259" key="9">
    <source>
        <dbReference type="PROSITE" id="PS50042"/>
    </source>
</evidence>
<dbReference type="Pfam" id="PF00027">
    <property type="entry name" value="cNMP_binding"/>
    <property type="match status" value="2"/>
</dbReference>
<protein>
    <submittedName>
        <fullName evidence="10">Cyclic nucleotide-binding domain</fullName>
    </submittedName>
</protein>
<keyword evidence="5 7" id="KW-0547">Nucleotide-binding</keyword>
<dbReference type="InterPro" id="IPR012198">
    <property type="entry name" value="cAMP_dep_PK_reg_su"/>
</dbReference>
<keyword evidence="3 7" id="KW-0116">cAMP-binding</keyword>
<dbReference type="PANTHER" id="PTHR11635:SF152">
    <property type="entry name" value="CAMP-DEPENDENT PROTEIN KINASE TYPE I REGULATORY SUBUNIT-RELATED"/>
    <property type="match status" value="1"/>
</dbReference>
<dbReference type="Proteomes" id="UP000602510">
    <property type="component" value="Unassembled WGS sequence"/>
</dbReference>
<feature type="binding site" evidence="7">
    <location>
        <position position="231"/>
    </location>
    <ligand>
        <name>3',5'-cyclic AMP</name>
        <dbReference type="ChEBI" id="CHEBI:58165"/>
        <label>1</label>
    </ligand>
</feature>
<evidence type="ECO:0000313" key="12">
    <source>
        <dbReference type="Proteomes" id="UP000602510"/>
    </source>
</evidence>
<dbReference type="CDD" id="cd00038">
    <property type="entry name" value="CAP_ED"/>
    <property type="match status" value="2"/>
</dbReference>
<dbReference type="PANTHER" id="PTHR11635">
    <property type="entry name" value="CAMP-DEPENDENT PROTEIN KINASE REGULATORY CHAIN"/>
    <property type="match status" value="1"/>
</dbReference>
<reference evidence="10" key="1">
    <citation type="submission" date="2020-04" db="EMBL/GenBank/DDBJ databases">
        <title>Hybrid Assembly of Korean Phytophthora infestans isolates.</title>
        <authorList>
            <person name="Prokchorchik M."/>
            <person name="Lee Y."/>
            <person name="Seo J."/>
            <person name="Cho J.-H."/>
            <person name="Park Y.-E."/>
            <person name="Jang D.-C."/>
            <person name="Im J.-S."/>
            <person name="Choi J.-G."/>
            <person name="Park H.-J."/>
            <person name="Lee G.-B."/>
            <person name="Lee Y.-G."/>
            <person name="Hong S.-Y."/>
            <person name="Cho K."/>
            <person name="Sohn K.H."/>
        </authorList>
    </citation>
    <scope>NUCLEOTIDE SEQUENCE</scope>
    <source>
        <strain evidence="10">KR_1_A1</strain>
        <strain evidence="11">KR_2_A2</strain>
    </source>
</reference>
<dbReference type="GO" id="GO:0004862">
    <property type="term" value="F:cAMP-dependent protein kinase inhibitor activity"/>
    <property type="evidence" value="ECO:0007669"/>
    <property type="project" value="TreeGrafter"/>
</dbReference>
<dbReference type="GO" id="GO:0005829">
    <property type="term" value="C:cytosol"/>
    <property type="evidence" value="ECO:0007669"/>
    <property type="project" value="TreeGrafter"/>
</dbReference>
<dbReference type="InterPro" id="IPR018490">
    <property type="entry name" value="cNMP-bd_dom_sf"/>
</dbReference>
<feature type="binding site" evidence="7">
    <location>
        <position position="359"/>
    </location>
    <ligand>
        <name>3',5'-cyclic AMP</name>
        <dbReference type="ChEBI" id="CHEBI:58165"/>
        <label>2</label>
    </ligand>
</feature>
<keyword evidence="4" id="KW-0677">Repeat</keyword>
<dbReference type="GO" id="GO:0030552">
    <property type="term" value="F:cAMP binding"/>
    <property type="evidence" value="ECO:0007669"/>
    <property type="project" value="UniProtKB-KW"/>
</dbReference>
<dbReference type="InterPro" id="IPR000595">
    <property type="entry name" value="cNMP-bd_dom"/>
</dbReference>
<keyword evidence="6 7" id="KW-0114">cAMP</keyword>
<dbReference type="PROSITE" id="PS50042">
    <property type="entry name" value="CNMP_BINDING_3"/>
    <property type="match status" value="2"/>
</dbReference>
<evidence type="ECO:0000256" key="3">
    <source>
        <dbReference type="ARBA" id="ARBA00022566"/>
    </source>
</evidence>
<evidence type="ECO:0000313" key="11">
    <source>
        <dbReference type="EMBL" id="KAF4132886.1"/>
    </source>
</evidence>